<protein>
    <submittedName>
        <fullName evidence="2">Uncharacterized protein</fullName>
    </submittedName>
</protein>
<feature type="compositionally biased region" description="Polar residues" evidence="1">
    <location>
        <begin position="158"/>
        <end position="169"/>
    </location>
</feature>
<proteinExistence type="predicted"/>
<sequence length="169" mass="18460">MTAAVEGEDAARGHHRLGHQPVAAAFTRADRRGPDPRGAGADRRVGQQMPCPACPLRPVGIRLRPRQRQRARRLGRGDRAARNRALADHGARIEPFARQDDFLLAARKHRRGHAQHSDSPDQLHRFRPPAFVTRAGPAQTDPLIASPSRPPGHRPGPQSTQSRAVASPA</sequence>
<evidence type="ECO:0000256" key="1">
    <source>
        <dbReference type="SAM" id="MobiDB-lite"/>
    </source>
</evidence>
<dbReference type="AlphaFoldDB" id="A0A644YGZ4"/>
<organism evidence="2">
    <name type="scientific">bioreactor metagenome</name>
    <dbReference type="NCBI Taxonomy" id="1076179"/>
    <lineage>
        <taxon>unclassified sequences</taxon>
        <taxon>metagenomes</taxon>
        <taxon>ecological metagenomes</taxon>
    </lineage>
</organism>
<feature type="region of interest" description="Disordered" evidence="1">
    <location>
        <begin position="108"/>
        <end position="169"/>
    </location>
</feature>
<feature type="compositionally biased region" description="Basic residues" evidence="1">
    <location>
        <begin position="63"/>
        <end position="74"/>
    </location>
</feature>
<dbReference type="EMBL" id="VSSQ01004484">
    <property type="protein sequence ID" value="MPM25384.1"/>
    <property type="molecule type" value="Genomic_DNA"/>
</dbReference>
<accession>A0A644YGZ4</accession>
<feature type="compositionally biased region" description="Basic and acidic residues" evidence="1">
    <location>
        <begin position="75"/>
        <end position="92"/>
    </location>
</feature>
<reference evidence="2" key="1">
    <citation type="submission" date="2019-08" db="EMBL/GenBank/DDBJ databases">
        <authorList>
            <person name="Kucharzyk K."/>
            <person name="Murdoch R.W."/>
            <person name="Higgins S."/>
            <person name="Loffler F."/>
        </authorList>
    </citation>
    <scope>NUCLEOTIDE SEQUENCE</scope>
</reference>
<name>A0A644YGZ4_9ZZZZ</name>
<comment type="caution">
    <text evidence="2">The sequence shown here is derived from an EMBL/GenBank/DDBJ whole genome shotgun (WGS) entry which is preliminary data.</text>
</comment>
<feature type="compositionally biased region" description="Basic and acidic residues" evidence="1">
    <location>
        <begin position="115"/>
        <end position="124"/>
    </location>
</feature>
<feature type="region of interest" description="Disordered" evidence="1">
    <location>
        <begin position="1"/>
        <end position="92"/>
    </location>
</feature>
<evidence type="ECO:0000313" key="2">
    <source>
        <dbReference type="EMBL" id="MPM25384.1"/>
    </source>
</evidence>
<feature type="compositionally biased region" description="Basic and acidic residues" evidence="1">
    <location>
        <begin position="28"/>
        <end position="45"/>
    </location>
</feature>
<gene>
    <name evidence="2" type="ORF">SDC9_71875</name>
</gene>